<sequence length="82" mass="9313">MMSKAKALKSLSTLIILTLFVYFMKGCAEPKVVFKEVKVPVACDVKERKKPLKNANVLEYLKEVLVYAEGLEKDLNYCKGKK</sequence>
<reference evidence="1 5" key="1">
    <citation type="submission" date="2018-06" db="EMBL/GenBank/DDBJ databases">
        <authorList>
            <consortium name="Pathogen Informatics"/>
            <person name="Doyle S."/>
        </authorList>
    </citation>
    <scope>NUCLEOTIDE SEQUENCE [LARGE SCALE GENOMIC DNA]</scope>
    <source>
        <strain evidence="1 5">NCTC12221</strain>
    </source>
</reference>
<organism evidence="1 5">
    <name type="scientific">Helicobacter cinaedi</name>
    <dbReference type="NCBI Taxonomy" id="213"/>
    <lineage>
        <taxon>Bacteria</taxon>
        <taxon>Pseudomonadati</taxon>
        <taxon>Campylobacterota</taxon>
        <taxon>Epsilonproteobacteria</taxon>
        <taxon>Campylobacterales</taxon>
        <taxon>Helicobacteraceae</taxon>
        <taxon>Helicobacter</taxon>
    </lineage>
</organism>
<proteinExistence type="predicted"/>
<accession>A0A377JLK9</accession>
<keyword evidence="1" id="KW-0489">Methyltransferase</keyword>
<dbReference type="Proteomes" id="UP000255335">
    <property type="component" value="Unassembled WGS sequence"/>
</dbReference>
<dbReference type="GO" id="GO:0008168">
    <property type="term" value="F:methyltransferase activity"/>
    <property type="evidence" value="ECO:0007669"/>
    <property type="project" value="UniProtKB-KW"/>
</dbReference>
<dbReference type="GO" id="GO:0032259">
    <property type="term" value="P:methylation"/>
    <property type="evidence" value="ECO:0007669"/>
    <property type="project" value="UniProtKB-KW"/>
</dbReference>
<dbReference type="RefSeq" id="WP_258554097.1">
    <property type="nucleotide sequence ID" value="NZ_UGHZ01000001.1"/>
</dbReference>
<dbReference type="EMBL" id="UGHZ01000006">
    <property type="protein sequence ID" value="STP13806.1"/>
    <property type="molecule type" value="Genomic_DNA"/>
</dbReference>
<dbReference type="EMBL" id="UGHZ01000001">
    <property type="protein sequence ID" value="STP09943.1"/>
    <property type="molecule type" value="Genomic_DNA"/>
</dbReference>
<keyword evidence="1" id="KW-0808">Transferase</keyword>
<name>A0A377JLK9_9HELI</name>
<evidence type="ECO:0000313" key="4">
    <source>
        <dbReference type="EMBL" id="STP13829.1"/>
    </source>
</evidence>
<protein>
    <submittedName>
        <fullName evidence="1">DNA methyltransferase</fullName>
    </submittedName>
</protein>
<gene>
    <name evidence="1" type="ORF">NCTC12221_00030</name>
    <name evidence="2" type="ORF">NCTC12221_01401</name>
    <name evidence="3" type="ORF">NCTC12221_01884</name>
    <name evidence="4" type="ORF">NCTC12221_01907</name>
</gene>
<evidence type="ECO:0000313" key="2">
    <source>
        <dbReference type="EMBL" id="STP09943.1"/>
    </source>
</evidence>
<dbReference type="EMBL" id="UGHZ01000006">
    <property type="protein sequence ID" value="STP13829.1"/>
    <property type="molecule type" value="Genomic_DNA"/>
</dbReference>
<evidence type="ECO:0000313" key="3">
    <source>
        <dbReference type="EMBL" id="STP13806.1"/>
    </source>
</evidence>
<dbReference type="EMBL" id="UGHZ01000001">
    <property type="protein sequence ID" value="STP08618.1"/>
    <property type="molecule type" value="Genomic_DNA"/>
</dbReference>
<evidence type="ECO:0000313" key="1">
    <source>
        <dbReference type="EMBL" id="STP08618.1"/>
    </source>
</evidence>
<dbReference type="AlphaFoldDB" id="A0A377JLK9"/>
<evidence type="ECO:0000313" key="5">
    <source>
        <dbReference type="Proteomes" id="UP000255335"/>
    </source>
</evidence>